<feature type="transmembrane region" description="Helical" evidence="2">
    <location>
        <begin position="6"/>
        <end position="24"/>
    </location>
</feature>
<dbReference type="AlphaFoldDB" id="A0A4P6EJR2"/>
<dbReference type="KEGG" id="mprt:ET475_10360"/>
<dbReference type="EMBL" id="CP035494">
    <property type="protein sequence ID" value="QAY60347.1"/>
    <property type="molecule type" value="Genomic_DNA"/>
</dbReference>
<accession>A0A4P6EJR2</accession>
<dbReference type="GO" id="GO:0016787">
    <property type="term" value="F:hydrolase activity"/>
    <property type="evidence" value="ECO:0007669"/>
    <property type="project" value="UniProtKB-KW"/>
</dbReference>
<keyword evidence="2" id="KW-0472">Membrane</keyword>
<dbReference type="InterPro" id="IPR049492">
    <property type="entry name" value="BD-FAE-like_dom"/>
</dbReference>
<reference evidence="4 5" key="1">
    <citation type="submission" date="2019-01" db="EMBL/GenBank/DDBJ databases">
        <title>Genome sequencing of strain DFW100M-13.</title>
        <authorList>
            <person name="Heo J."/>
            <person name="Kim S.-J."/>
            <person name="Kim J.-S."/>
            <person name="Hong S.-B."/>
            <person name="Kwon S.-W."/>
        </authorList>
    </citation>
    <scope>NUCLEOTIDE SEQUENCE [LARGE SCALE GENOMIC DNA]</scope>
    <source>
        <strain evidence="4 5">DFW100M-13</strain>
    </source>
</reference>
<dbReference type="Pfam" id="PF20434">
    <property type="entry name" value="BD-FAE"/>
    <property type="match status" value="1"/>
</dbReference>
<feature type="transmembrane region" description="Helical" evidence="2">
    <location>
        <begin position="36"/>
        <end position="61"/>
    </location>
</feature>
<dbReference type="SUPFAM" id="SSF53474">
    <property type="entry name" value="alpha/beta-Hydrolases"/>
    <property type="match status" value="1"/>
</dbReference>
<protein>
    <submittedName>
        <fullName evidence="4">Alpha/beta hydrolase</fullName>
    </submittedName>
</protein>
<evidence type="ECO:0000259" key="3">
    <source>
        <dbReference type="Pfam" id="PF20434"/>
    </source>
</evidence>
<dbReference type="RefSeq" id="WP_129389560.1">
    <property type="nucleotide sequence ID" value="NZ_CP035494.1"/>
</dbReference>
<gene>
    <name evidence="4" type="ORF">ET475_10360</name>
</gene>
<dbReference type="Gene3D" id="3.40.50.1820">
    <property type="entry name" value="alpha/beta hydrolase"/>
    <property type="match status" value="1"/>
</dbReference>
<evidence type="ECO:0000313" key="4">
    <source>
        <dbReference type="EMBL" id="QAY60347.1"/>
    </source>
</evidence>
<keyword evidence="1 4" id="KW-0378">Hydrolase</keyword>
<feature type="transmembrane region" description="Helical" evidence="2">
    <location>
        <begin position="73"/>
        <end position="94"/>
    </location>
</feature>
<dbReference type="PANTHER" id="PTHR48081">
    <property type="entry name" value="AB HYDROLASE SUPERFAMILY PROTEIN C4A8.06C"/>
    <property type="match status" value="1"/>
</dbReference>
<evidence type="ECO:0000313" key="5">
    <source>
        <dbReference type="Proteomes" id="UP000293995"/>
    </source>
</evidence>
<keyword evidence="2" id="KW-1133">Transmembrane helix</keyword>
<dbReference type="OrthoDB" id="9803828at2"/>
<keyword evidence="5" id="KW-1185">Reference proteome</keyword>
<dbReference type="PANTHER" id="PTHR48081:SF33">
    <property type="entry name" value="KYNURENINE FORMAMIDASE"/>
    <property type="match status" value="1"/>
</dbReference>
<dbReference type="InterPro" id="IPR029058">
    <property type="entry name" value="AB_hydrolase_fold"/>
</dbReference>
<sequence length="398" mass="43371">MTWPVGYVITVAIVAWCTFFACVAPRRPNLLAKSSWLFGMIVNEVPFLAIYFLIASTALAAAEGDLHSPVGRVAAGIAGVVLVGLAVVAWRGVLSDRAVEQALERGLGADWRSRVNVTLRRHRPWLRILLIPFVRSRPDVERIKDVRYGDAGRRNLLDIYRRRNAPSNAPVLIYFHGGGFTTGKKSHEARPLLTRLASRGWVCISANYRLRPEADFPDHQIDAKKVIAWAREHGQAYGIDATRVFVSGSSAGANLAGMCAFTPNDPRFQPGFENSDTTVSGAILLYGYYGHYFGAAPAEPGSVLQPQGYFTGRTPPLFIAHGTNDGWGTVEAARHVAELARGGGVNTVVYAELPGGQHSFDVFHSPRFEAVVDGVEAFTAWTLAGQTRGVASDEVRDR</sequence>
<dbReference type="InterPro" id="IPR050300">
    <property type="entry name" value="GDXG_lipolytic_enzyme"/>
</dbReference>
<proteinExistence type="predicted"/>
<feature type="domain" description="BD-FAE-like" evidence="3">
    <location>
        <begin position="157"/>
        <end position="272"/>
    </location>
</feature>
<evidence type="ECO:0000256" key="2">
    <source>
        <dbReference type="SAM" id="Phobius"/>
    </source>
</evidence>
<name>A0A4P6EJR2_9MICO</name>
<dbReference type="Proteomes" id="UP000293995">
    <property type="component" value="Chromosome"/>
</dbReference>
<evidence type="ECO:0000256" key="1">
    <source>
        <dbReference type="ARBA" id="ARBA00022801"/>
    </source>
</evidence>
<keyword evidence="2" id="KW-0812">Transmembrane</keyword>
<organism evidence="4 5">
    <name type="scientific">Microbacterium protaetiae</name>
    <dbReference type="NCBI Taxonomy" id="2509458"/>
    <lineage>
        <taxon>Bacteria</taxon>
        <taxon>Bacillati</taxon>
        <taxon>Actinomycetota</taxon>
        <taxon>Actinomycetes</taxon>
        <taxon>Micrococcales</taxon>
        <taxon>Microbacteriaceae</taxon>
        <taxon>Microbacterium</taxon>
    </lineage>
</organism>